<dbReference type="Proteomes" id="UP000180036">
    <property type="component" value="Unassembled WGS sequence"/>
</dbReference>
<sequence length="103" mass="11992">MYNYYPLSHCSKINLYPVELVETDLILVEEQNLGPTSIEMLQNSIDNWSKAVGGENVIRFKIGWVGRRQMVFNNNALMSEFSSLKLLMKKEDSQKFKELMENL</sequence>
<proteinExistence type="predicted"/>
<reference evidence="1 2" key="1">
    <citation type="submission" date="2016-10" db="EMBL/GenBank/DDBJ databases">
        <authorList>
            <person name="Marach S."/>
            <person name="Prathuangwong S."/>
            <person name="Takikawa Y."/>
            <person name="Dohra H."/>
        </authorList>
    </citation>
    <scope>NUCLEOTIDE SEQUENCE [LARGE SCALE GENOMIC DNA]</scope>
    <source>
        <strain evidence="1 2">K2</strain>
    </source>
</reference>
<name>A0AAP7T9L2_BACAM</name>
<dbReference type="AlphaFoldDB" id="A0AAP7T9L2"/>
<organism evidence="1 2">
    <name type="scientific">Bacillus amyloliquefaciens</name>
    <name type="common">Bacillus velezensis</name>
    <dbReference type="NCBI Taxonomy" id="1390"/>
    <lineage>
        <taxon>Bacteria</taxon>
        <taxon>Bacillati</taxon>
        <taxon>Bacillota</taxon>
        <taxon>Bacilli</taxon>
        <taxon>Bacillales</taxon>
        <taxon>Bacillaceae</taxon>
        <taxon>Bacillus</taxon>
        <taxon>Bacillus amyloliquefaciens group</taxon>
    </lineage>
</organism>
<dbReference type="EMBL" id="MOEA01000005">
    <property type="protein sequence ID" value="OIK19464.1"/>
    <property type="molecule type" value="Genomic_DNA"/>
</dbReference>
<evidence type="ECO:0000313" key="2">
    <source>
        <dbReference type="Proteomes" id="UP000180036"/>
    </source>
</evidence>
<evidence type="ECO:0000313" key="1">
    <source>
        <dbReference type="EMBL" id="OIK19464.1"/>
    </source>
</evidence>
<comment type="caution">
    <text evidence="1">The sequence shown here is derived from an EMBL/GenBank/DDBJ whole genome shotgun (WGS) entry which is preliminary data.</text>
</comment>
<dbReference type="RefSeq" id="WP_071348460.1">
    <property type="nucleotide sequence ID" value="NZ_MOEA01000005.1"/>
</dbReference>
<gene>
    <name evidence="1" type="ORF">BKP66_17585</name>
</gene>
<protein>
    <submittedName>
        <fullName evidence="1">Uncharacterized protein</fullName>
    </submittedName>
</protein>
<accession>A0AAP7T9L2</accession>